<comment type="caution">
    <text evidence="2">The sequence shown here is derived from an EMBL/GenBank/DDBJ whole genome shotgun (WGS) entry which is preliminary data.</text>
</comment>
<dbReference type="EMBL" id="JGYN01000003">
    <property type="protein sequence ID" value="KFI53075.1"/>
    <property type="molecule type" value="Genomic_DNA"/>
</dbReference>
<dbReference type="RefSeq" id="WP_033495956.1">
    <property type="nucleotide sequence ID" value="NZ_JDUU01000032.1"/>
</dbReference>
<dbReference type="OrthoDB" id="9803128at2"/>
<dbReference type="Proteomes" id="UP000029108">
    <property type="component" value="Unassembled WGS sequence"/>
</dbReference>
<dbReference type="AlphaFoldDB" id="A0A087A2S5"/>
<dbReference type="SUPFAM" id="SSF81301">
    <property type="entry name" value="Nucleotidyltransferase"/>
    <property type="match status" value="1"/>
</dbReference>
<dbReference type="STRING" id="1437608.GCA_000771645_01696"/>
<protein>
    <submittedName>
        <fullName evidence="2">Nucleotidyltransferase</fullName>
    </submittedName>
</protein>
<evidence type="ECO:0000313" key="2">
    <source>
        <dbReference type="EMBL" id="KFI53075.1"/>
    </source>
</evidence>
<feature type="domain" description="Polymerase beta nucleotidyltransferase" evidence="1">
    <location>
        <begin position="19"/>
        <end position="94"/>
    </location>
</feature>
<gene>
    <name evidence="2" type="ORF">BBIA_1051</name>
</gene>
<dbReference type="eggNOG" id="COG1669">
    <property type="taxonomic scope" value="Bacteria"/>
</dbReference>
<evidence type="ECO:0000259" key="1">
    <source>
        <dbReference type="Pfam" id="PF18765"/>
    </source>
</evidence>
<keyword evidence="2" id="KW-0808">Transferase</keyword>
<accession>A0A087A2S5</accession>
<evidence type="ECO:0000313" key="3">
    <source>
        <dbReference type="Proteomes" id="UP000029108"/>
    </source>
</evidence>
<dbReference type="InterPro" id="IPR043519">
    <property type="entry name" value="NT_sf"/>
</dbReference>
<dbReference type="InterPro" id="IPR041633">
    <property type="entry name" value="Polbeta"/>
</dbReference>
<reference evidence="2 3" key="1">
    <citation type="submission" date="2014-03" db="EMBL/GenBank/DDBJ databases">
        <title>Genomics of Bifidobacteria.</title>
        <authorList>
            <person name="Ventura M."/>
            <person name="Milani C."/>
            <person name="Lugli G.A."/>
        </authorList>
    </citation>
    <scope>NUCLEOTIDE SEQUENCE [LARGE SCALE GENOMIC DNA]</scope>
    <source>
        <strain evidence="2 3">DSM 23969</strain>
    </source>
</reference>
<organism evidence="2 3">
    <name type="scientific">Bifidobacterium biavatii DSM 23969</name>
    <dbReference type="NCBI Taxonomy" id="1437608"/>
    <lineage>
        <taxon>Bacteria</taxon>
        <taxon>Bacillati</taxon>
        <taxon>Actinomycetota</taxon>
        <taxon>Actinomycetes</taxon>
        <taxon>Bifidobacteriales</taxon>
        <taxon>Bifidobacteriaceae</taxon>
        <taxon>Bifidobacterium</taxon>
    </lineage>
</organism>
<dbReference type="Gene3D" id="3.30.460.10">
    <property type="entry name" value="Beta Polymerase, domain 2"/>
    <property type="match status" value="1"/>
</dbReference>
<dbReference type="GO" id="GO:0016740">
    <property type="term" value="F:transferase activity"/>
    <property type="evidence" value="ECO:0007669"/>
    <property type="project" value="UniProtKB-KW"/>
</dbReference>
<proteinExistence type="predicted"/>
<sequence length="95" mass="10650">MIPIEDVYRQIVEFAVDAGAAKVVLFGSRAKGTARPKSDIDIAIAGCPDFDRLYRRLQDDLWSLLKIDVINLDEPITDELRDEIAATGKVLYEKV</sequence>
<keyword evidence="3" id="KW-1185">Reference proteome</keyword>
<name>A0A087A2S5_9BIFI</name>
<dbReference type="Pfam" id="PF18765">
    <property type="entry name" value="Polbeta"/>
    <property type="match status" value="1"/>
</dbReference>
<dbReference type="CDD" id="cd05403">
    <property type="entry name" value="NT_KNTase_like"/>
    <property type="match status" value="1"/>
</dbReference>